<keyword evidence="4" id="KW-1185">Reference proteome</keyword>
<gene>
    <name evidence="3" type="ORF">EBH_0002280</name>
</gene>
<evidence type="ECO:0000256" key="1">
    <source>
        <dbReference type="SAM" id="Coils"/>
    </source>
</evidence>
<dbReference type="EMBL" id="HG713035">
    <property type="protein sequence ID" value="CDJ51902.1"/>
    <property type="molecule type" value="Genomic_DNA"/>
</dbReference>
<organism evidence="3 4">
    <name type="scientific">Eimeria brunetti</name>
    <dbReference type="NCBI Taxonomy" id="51314"/>
    <lineage>
        <taxon>Eukaryota</taxon>
        <taxon>Sar</taxon>
        <taxon>Alveolata</taxon>
        <taxon>Apicomplexa</taxon>
        <taxon>Conoidasida</taxon>
        <taxon>Coccidia</taxon>
        <taxon>Eucoccidiorida</taxon>
        <taxon>Eimeriorina</taxon>
        <taxon>Eimeriidae</taxon>
        <taxon>Eimeria</taxon>
    </lineage>
</organism>
<feature type="coiled-coil region" evidence="1">
    <location>
        <begin position="143"/>
        <end position="229"/>
    </location>
</feature>
<proteinExistence type="predicted"/>
<dbReference type="OrthoDB" id="767661at2759"/>
<reference evidence="3" key="2">
    <citation type="submission" date="2013-10" db="EMBL/GenBank/DDBJ databases">
        <authorList>
            <person name="Aslett M."/>
        </authorList>
    </citation>
    <scope>NUCLEOTIDE SEQUENCE [LARGE SCALE GENOMIC DNA]</scope>
    <source>
        <strain evidence="3">Houghton</strain>
    </source>
</reference>
<name>U6LNI8_9EIME</name>
<protein>
    <submittedName>
        <fullName evidence="3">Growth-arrest-specific protein 8, putative</fullName>
    </submittedName>
</protein>
<reference evidence="3" key="1">
    <citation type="submission" date="2013-10" db="EMBL/GenBank/DDBJ databases">
        <title>Genomic analysis of the causative agents of coccidiosis in chickens.</title>
        <authorList>
            <person name="Reid A.J."/>
            <person name="Blake D."/>
            <person name="Billington K."/>
            <person name="Browne H."/>
            <person name="Dunn M."/>
            <person name="Hung S."/>
            <person name="Kawahara F."/>
            <person name="Miranda-Saavedra D."/>
            <person name="Mourier T."/>
            <person name="Nagra H."/>
            <person name="Otto T.D."/>
            <person name="Rawlings N."/>
            <person name="Sanchez A."/>
            <person name="Sanders M."/>
            <person name="Subramaniam C."/>
            <person name="Tay Y."/>
            <person name="Dear P."/>
            <person name="Doerig C."/>
            <person name="Gruber A."/>
            <person name="Parkinson J."/>
            <person name="Shirley M."/>
            <person name="Wan K.L."/>
            <person name="Berriman M."/>
            <person name="Tomley F."/>
            <person name="Pain A."/>
        </authorList>
    </citation>
    <scope>NUCLEOTIDE SEQUENCE [LARGE SCALE GENOMIC DNA]</scope>
    <source>
        <strain evidence="3">Houghton</strain>
    </source>
</reference>
<accession>U6LNI8</accession>
<dbReference type="VEuPathDB" id="ToxoDB:EBH_0002280"/>
<evidence type="ECO:0000256" key="2">
    <source>
        <dbReference type="SAM" id="MobiDB-lite"/>
    </source>
</evidence>
<keyword evidence="1" id="KW-0175">Coiled coil</keyword>
<feature type="region of interest" description="Disordered" evidence="2">
    <location>
        <begin position="367"/>
        <end position="416"/>
    </location>
</feature>
<dbReference type="AlphaFoldDB" id="U6LNI8"/>
<evidence type="ECO:0000313" key="3">
    <source>
        <dbReference type="EMBL" id="CDJ51902.1"/>
    </source>
</evidence>
<sequence length="454" mass="50570">MSGAEGDSAEAEELRTLEELHSKAQEEVDSLRNLLDKTRSGRIKLQLEAAMLQRIRETTQKCNDKLELTLKKEEGEAAAEAAAHLEELAAYEDRAHVLEVQGTLEEEAQLVSTQELLAAADKYFQQALASTQARSKEFKAMTAKEAEETHEEVELLKKTLDQHLNKIKETFEKSTEELKQQCEREMKLVKKLRAENERMSANNKRLKKEIEMEENIKNARMEVRNLEHQKKTIGRCIGQLQQSLKDVQQETRAGSAAQGALLRLQASETLAKLESNFQKIQSAQSGSNLPQGVPSAICELIQETVIDHNRCEKDLKEELRRCVETYNDMLVFMRHRLDELNVPHASIQAKSIVYQEIVAAANIGDESAAASDTAPPKDKDAKANEQPGEASLGSKGSEDEMVIRGTSTGAPSEHEKAVLKSCSHPSGWAITYPSAKGSDNIYLGQVTLRRLPGN</sequence>
<evidence type="ECO:0000313" key="4">
    <source>
        <dbReference type="Proteomes" id="UP000030750"/>
    </source>
</evidence>
<dbReference type="Proteomes" id="UP000030750">
    <property type="component" value="Unassembled WGS sequence"/>
</dbReference>